<dbReference type="SUPFAM" id="SSF100939">
    <property type="entry name" value="SPOC domain-like"/>
    <property type="match status" value="1"/>
</dbReference>
<dbReference type="InterPro" id="IPR006164">
    <property type="entry name" value="DNA_bd_Ku70/Ku80"/>
</dbReference>
<keyword evidence="1 2" id="KW-0238">DNA-binding</keyword>
<gene>
    <name evidence="2" type="primary">ku</name>
    <name evidence="5" type="ORF">DCC81_01610</name>
</gene>
<keyword evidence="6" id="KW-1185">Reference proteome</keyword>
<feature type="compositionally biased region" description="Low complexity" evidence="3">
    <location>
        <begin position="256"/>
        <end position="267"/>
    </location>
</feature>
<reference evidence="5 6" key="1">
    <citation type="submission" date="2018-04" db="EMBL/GenBank/DDBJ databases">
        <title>Chitinophaga fuyangensis sp. nov., isolated from soil in a chemical factory.</title>
        <authorList>
            <person name="Chen K."/>
        </authorList>
    </citation>
    <scope>NUCLEOTIDE SEQUENCE [LARGE SCALE GENOMIC DNA]</scope>
    <source>
        <strain evidence="5 6">LY-1</strain>
    </source>
</reference>
<dbReference type="EMBL" id="QCYK01000001">
    <property type="protein sequence ID" value="PUZ28205.1"/>
    <property type="molecule type" value="Genomic_DNA"/>
</dbReference>
<dbReference type="PANTHER" id="PTHR41251:SF1">
    <property type="entry name" value="NON-HOMOLOGOUS END JOINING PROTEIN KU"/>
    <property type="match status" value="1"/>
</dbReference>
<dbReference type="GO" id="GO:0003690">
    <property type="term" value="F:double-stranded DNA binding"/>
    <property type="evidence" value="ECO:0007669"/>
    <property type="project" value="UniProtKB-UniRule"/>
</dbReference>
<keyword evidence="2" id="KW-0233">DNA recombination</keyword>
<dbReference type="PIRSF" id="PIRSF006493">
    <property type="entry name" value="Prok_Ku"/>
    <property type="match status" value="1"/>
</dbReference>
<feature type="domain" description="Ku" evidence="4">
    <location>
        <begin position="52"/>
        <end position="179"/>
    </location>
</feature>
<feature type="region of interest" description="Disordered" evidence="3">
    <location>
        <begin position="250"/>
        <end position="273"/>
    </location>
</feature>
<evidence type="ECO:0000256" key="2">
    <source>
        <dbReference type="HAMAP-Rule" id="MF_01875"/>
    </source>
</evidence>
<dbReference type="Gene3D" id="2.40.290.10">
    <property type="match status" value="1"/>
</dbReference>
<name>A0A2T7BKK9_9BACT</name>
<evidence type="ECO:0000256" key="3">
    <source>
        <dbReference type="SAM" id="MobiDB-lite"/>
    </source>
</evidence>
<dbReference type="SMART" id="SM00559">
    <property type="entry name" value="Ku78"/>
    <property type="match status" value="1"/>
</dbReference>
<dbReference type="Pfam" id="PF02735">
    <property type="entry name" value="Ku"/>
    <property type="match status" value="1"/>
</dbReference>
<dbReference type="InterPro" id="IPR016194">
    <property type="entry name" value="SPOC-like_C_dom_sf"/>
</dbReference>
<dbReference type="NCBIfam" id="TIGR02772">
    <property type="entry name" value="Ku_bact"/>
    <property type="match status" value="1"/>
</dbReference>
<dbReference type="HAMAP" id="MF_01875">
    <property type="entry name" value="Prokaryotic_Ku"/>
    <property type="match status" value="1"/>
</dbReference>
<dbReference type="GO" id="GO:0006310">
    <property type="term" value="P:DNA recombination"/>
    <property type="evidence" value="ECO:0007669"/>
    <property type="project" value="UniProtKB-KW"/>
</dbReference>
<keyword evidence="2" id="KW-0234">DNA repair</keyword>
<organism evidence="5 6">
    <name type="scientific">Chitinophaga parva</name>
    <dbReference type="NCBI Taxonomy" id="2169414"/>
    <lineage>
        <taxon>Bacteria</taxon>
        <taxon>Pseudomonadati</taxon>
        <taxon>Bacteroidota</taxon>
        <taxon>Chitinophagia</taxon>
        <taxon>Chitinophagales</taxon>
        <taxon>Chitinophagaceae</taxon>
        <taxon>Chitinophaga</taxon>
    </lineage>
</organism>
<sequence length="273" mass="31057">MRAIWSGTIGFGLVNIPIKLYSAVSESRLDLDMLDKRDHSHIRFHRVNEKTGKEVPWEDIVKGYLYNDEYVILEDEDFEQAAPKKSKMIEIESFVEQDEIDDIYYDTPYFVEPEKSGAKAYELLLKTLEKTGKAGLARFVLRSVEHICVLRPREDHLLLQQLRFDEDVRKPEELKLPAGASKIGKKELDMATALVDQYSAPFDITQYKNEYRDELMKIIKAKAAGKKPVVKKMKIVHTASNDLLSQLKASIGGGRSSARSTSRSTGSSRKRAS</sequence>
<proteinExistence type="inferred from homology"/>
<dbReference type="RefSeq" id="WP_108684846.1">
    <property type="nucleotide sequence ID" value="NZ_QCYK01000001.1"/>
</dbReference>
<keyword evidence="2" id="KW-0227">DNA damage</keyword>
<comment type="similarity">
    <text evidence="2">Belongs to the prokaryotic Ku family.</text>
</comment>
<dbReference type="OrthoDB" id="9795084at2"/>
<dbReference type="Proteomes" id="UP000244450">
    <property type="component" value="Unassembled WGS sequence"/>
</dbReference>
<evidence type="ECO:0000313" key="5">
    <source>
        <dbReference type="EMBL" id="PUZ28205.1"/>
    </source>
</evidence>
<dbReference type="CDD" id="cd00789">
    <property type="entry name" value="KU_like"/>
    <property type="match status" value="1"/>
</dbReference>
<accession>A0A2T7BKK9</accession>
<evidence type="ECO:0000313" key="6">
    <source>
        <dbReference type="Proteomes" id="UP000244450"/>
    </source>
</evidence>
<comment type="subunit">
    <text evidence="2">Homodimer. Interacts with LigD.</text>
</comment>
<comment type="caution">
    <text evidence="5">The sequence shown here is derived from an EMBL/GenBank/DDBJ whole genome shotgun (WGS) entry which is preliminary data.</text>
</comment>
<evidence type="ECO:0000256" key="1">
    <source>
        <dbReference type="ARBA" id="ARBA00023125"/>
    </source>
</evidence>
<comment type="function">
    <text evidence="2">With LigD forms a non-homologous end joining (NHEJ) DNA repair enzyme, which repairs dsDNA breaks with reduced fidelity. Binds linear dsDNA with 5'- and 3'- overhangs but not closed circular dsDNA nor ssDNA. Recruits and stimulates the ligase activity of LigD.</text>
</comment>
<dbReference type="GO" id="GO:0006303">
    <property type="term" value="P:double-strand break repair via nonhomologous end joining"/>
    <property type="evidence" value="ECO:0007669"/>
    <property type="project" value="UniProtKB-UniRule"/>
</dbReference>
<protein>
    <recommendedName>
        <fullName evidence="2">Non-homologous end joining protein Ku</fullName>
    </recommendedName>
</protein>
<dbReference type="AlphaFoldDB" id="A0A2T7BKK9"/>
<evidence type="ECO:0000259" key="4">
    <source>
        <dbReference type="SMART" id="SM00559"/>
    </source>
</evidence>
<dbReference type="PANTHER" id="PTHR41251">
    <property type="entry name" value="NON-HOMOLOGOUS END JOINING PROTEIN KU"/>
    <property type="match status" value="1"/>
</dbReference>
<dbReference type="InterPro" id="IPR009187">
    <property type="entry name" value="Prok_Ku"/>
</dbReference>